<dbReference type="InterPro" id="IPR025241">
    <property type="entry name" value="DUF4190"/>
</dbReference>
<keyword evidence="1" id="KW-0812">Transmembrane</keyword>
<reference evidence="5" key="1">
    <citation type="submission" date="2016-10" db="EMBL/GenBank/DDBJ databases">
        <authorList>
            <person name="Varghese N."/>
            <person name="Submissions S."/>
        </authorList>
    </citation>
    <scope>NUCLEOTIDE SEQUENCE [LARGE SCALE GENOMIC DNA]</scope>
    <source>
        <strain evidence="5">DSM 44544</strain>
    </source>
</reference>
<keyword evidence="1" id="KW-1133">Transmembrane helix</keyword>
<gene>
    <name evidence="4" type="ORF">SAMN04489727_4628</name>
</gene>
<keyword evidence="1" id="KW-0472">Membrane</keyword>
<feature type="domain" description="DUF4190" evidence="2">
    <location>
        <begin position="29"/>
        <end position="84"/>
    </location>
</feature>
<dbReference type="OrthoDB" id="3628931at2"/>
<proteinExistence type="predicted"/>
<evidence type="ECO:0000256" key="1">
    <source>
        <dbReference type="SAM" id="Phobius"/>
    </source>
</evidence>
<sequence length="219" mass="22919">MTEQYPPNPPQWMPGVQAPPVPTGRNGFAIASLILGFLGVCGLSLVLGLILGIVALVQIGRTGQAGRGMAIAGIVLSLLWAGGLTIGVIYIAGKAETIGTTPTIVGLKVGECYNTPEGYGLDATKADCAKPHDGEAFDTVPLKGYLKGEYPGEDYLEDQAKTGCELRRTAKFGPGHTPPVEAELGVFYPDSKAWLAGKFNAVCTLQVSSSRQFTAPLGR</sequence>
<evidence type="ECO:0000259" key="3">
    <source>
        <dbReference type="Pfam" id="PF13845"/>
    </source>
</evidence>
<dbReference type="Pfam" id="PF13828">
    <property type="entry name" value="DUF4190"/>
    <property type="match status" value="1"/>
</dbReference>
<evidence type="ECO:0000313" key="4">
    <source>
        <dbReference type="EMBL" id="SEC67112.1"/>
    </source>
</evidence>
<dbReference type="Proteomes" id="UP000199622">
    <property type="component" value="Unassembled WGS sequence"/>
</dbReference>
<dbReference type="Pfam" id="PF13845">
    <property type="entry name" value="Septum_form"/>
    <property type="match status" value="1"/>
</dbReference>
<organism evidence="4 5">
    <name type="scientific">Amycolatopsis tolypomycina</name>
    <dbReference type="NCBI Taxonomy" id="208445"/>
    <lineage>
        <taxon>Bacteria</taxon>
        <taxon>Bacillati</taxon>
        <taxon>Actinomycetota</taxon>
        <taxon>Actinomycetes</taxon>
        <taxon>Pseudonocardiales</taxon>
        <taxon>Pseudonocardiaceae</taxon>
        <taxon>Amycolatopsis</taxon>
    </lineage>
</organism>
<protein>
    <submittedName>
        <fullName evidence="4">Septum formation</fullName>
    </submittedName>
</protein>
<dbReference type="InterPro" id="IPR026004">
    <property type="entry name" value="Septum_form"/>
</dbReference>
<evidence type="ECO:0000313" key="5">
    <source>
        <dbReference type="Proteomes" id="UP000199622"/>
    </source>
</evidence>
<dbReference type="EMBL" id="FNSO01000004">
    <property type="protein sequence ID" value="SEC67112.1"/>
    <property type="molecule type" value="Genomic_DNA"/>
</dbReference>
<evidence type="ECO:0000259" key="2">
    <source>
        <dbReference type="Pfam" id="PF13828"/>
    </source>
</evidence>
<dbReference type="STRING" id="208445.SAMN04489727_4628"/>
<feature type="transmembrane region" description="Helical" evidence="1">
    <location>
        <begin position="69"/>
        <end position="92"/>
    </location>
</feature>
<feature type="domain" description="Septum formation-related" evidence="3">
    <location>
        <begin position="110"/>
        <end position="211"/>
    </location>
</feature>
<dbReference type="AlphaFoldDB" id="A0A1H4UE22"/>
<accession>A0A1H4UE22</accession>
<name>A0A1H4UE22_9PSEU</name>
<dbReference type="RefSeq" id="WP_091310734.1">
    <property type="nucleotide sequence ID" value="NZ_FNSO01000004.1"/>
</dbReference>
<feature type="transmembrane region" description="Helical" evidence="1">
    <location>
        <begin position="28"/>
        <end position="57"/>
    </location>
</feature>
<keyword evidence="5" id="KW-1185">Reference proteome</keyword>